<gene>
    <name evidence="1" type="ORF">F4560_002590</name>
</gene>
<keyword evidence="2" id="KW-1185">Reference proteome</keyword>
<evidence type="ECO:0000313" key="2">
    <source>
        <dbReference type="Proteomes" id="UP000552097"/>
    </source>
</evidence>
<dbReference type="AlphaFoldDB" id="A0A7W9HI78"/>
<dbReference type="RefSeq" id="WP_184919760.1">
    <property type="nucleotide sequence ID" value="NZ_JACHMO010000001.1"/>
</dbReference>
<reference evidence="1 2" key="1">
    <citation type="submission" date="2020-08" db="EMBL/GenBank/DDBJ databases">
        <title>Sequencing the genomes of 1000 actinobacteria strains.</title>
        <authorList>
            <person name="Klenk H.-P."/>
        </authorList>
    </citation>
    <scope>NUCLEOTIDE SEQUENCE [LARGE SCALE GENOMIC DNA]</scope>
    <source>
        <strain evidence="1 2">DSM 45486</strain>
    </source>
</reference>
<organism evidence="1 2">
    <name type="scientific">Saccharothrix ecbatanensis</name>
    <dbReference type="NCBI Taxonomy" id="1105145"/>
    <lineage>
        <taxon>Bacteria</taxon>
        <taxon>Bacillati</taxon>
        <taxon>Actinomycetota</taxon>
        <taxon>Actinomycetes</taxon>
        <taxon>Pseudonocardiales</taxon>
        <taxon>Pseudonocardiaceae</taxon>
        <taxon>Saccharothrix</taxon>
    </lineage>
</organism>
<comment type="caution">
    <text evidence="1">The sequence shown here is derived from an EMBL/GenBank/DDBJ whole genome shotgun (WGS) entry which is preliminary data.</text>
</comment>
<accession>A0A7W9HI78</accession>
<sequence length="333" mass="35136">MAGDSEQVLGAVAHPGGFLVRRPELSVGVVRAVSRVSGLEIELLARRPLDRRNANERRRDTRKAGAIAPRTLLPAVDEGIDLRLGLLDESGLAHWRYPDSLATNSGDHAGGESGPTHRSVFRLPPAFDEVTLVLAWPEIGFPESVVTVPLPDRAAVERATTSIWDAPVAAVPTAEPFEHQVASWPRGAAIEAGTTAALPRVLHRGGRAAVVLTRLVAVGPDLLSAGLSSIAEGDVARTIAGSAFGPSRRSSRALGEAARIRTDGPGGSIAVIRDGRAHWLRAQSGSFSGGEGTVSATQDFIIERPADDVLDLLVTWPLAGLPDARARIPLDRL</sequence>
<evidence type="ECO:0000313" key="1">
    <source>
        <dbReference type="EMBL" id="MBB5802822.1"/>
    </source>
</evidence>
<proteinExistence type="predicted"/>
<dbReference type="EMBL" id="JACHMO010000001">
    <property type="protein sequence ID" value="MBB5802822.1"/>
    <property type="molecule type" value="Genomic_DNA"/>
</dbReference>
<protein>
    <submittedName>
        <fullName evidence="1">Uncharacterized protein</fullName>
    </submittedName>
</protein>
<name>A0A7W9HI78_9PSEU</name>
<dbReference type="Proteomes" id="UP000552097">
    <property type="component" value="Unassembled WGS sequence"/>
</dbReference>